<gene>
    <name evidence="1" type="ORF">AYBTSS11_LOCUS15721</name>
</gene>
<evidence type="ECO:0000313" key="2">
    <source>
        <dbReference type="Proteomes" id="UP001189624"/>
    </source>
</evidence>
<name>A0AA86SXA1_9FABA</name>
<evidence type="ECO:0000313" key="1">
    <source>
        <dbReference type="EMBL" id="CAJ1953220.1"/>
    </source>
</evidence>
<accession>A0AA86SXA1</accession>
<keyword evidence="2" id="KW-1185">Reference proteome</keyword>
<dbReference type="AlphaFoldDB" id="A0AA86SXA1"/>
<reference evidence="1" key="1">
    <citation type="submission" date="2023-10" db="EMBL/GenBank/DDBJ databases">
        <authorList>
            <person name="Domelevo Entfellner J.-B."/>
        </authorList>
    </citation>
    <scope>NUCLEOTIDE SEQUENCE</scope>
</reference>
<dbReference type="EMBL" id="OY731401">
    <property type="protein sequence ID" value="CAJ1953220.1"/>
    <property type="molecule type" value="Genomic_DNA"/>
</dbReference>
<proteinExistence type="predicted"/>
<dbReference type="Proteomes" id="UP001189624">
    <property type="component" value="Chromosome 4"/>
</dbReference>
<organism evidence="1 2">
    <name type="scientific">Sphenostylis stenocarpa</name>
    <dbReference type="NCBI Taxonomy" id="92480"/>
    <lineage>
        <taxon>Eukaryota</taxon>
        <taxon>Viridiplantae</taxon>
        <taxon>Streptophyta</taxon>
        <taxon>Embryophyta</taxon>
        <taxon>Tracheophyta</taxon>
        <taxon>Spermatophyta</taxon>
        <taxon>Magnoliopsida</taxon>
        <taxon>eudicotyledons</taxon>
        <taxon>Gunneridae</taxon>
        <taxon>Pentapetalae</taxon>
        <taxon>rosids</taxon>
        <taxon>fabids</taxon>
        <taxon>Fabales</taxon>
        <taxon>Fabaceae</taxon>
        <taxon>Papilionoideae</taxon>
        <taxon>50 kb inversion clade</taxon>
        <taxon>NPAAA clade</taxon>
        <taxon>indigoferoid/millettioid clade</taxon>
        <taxon>Phaseoleae</taxon>
        <taxon>Sphenostylis</taxon>
    </lineage>
</organism>
<dbReference type="Gramene" id="rna-AYBTSS11_LOCUS15721">
    <property type="protein sequence ID" value="CAJ1953220.1"/>
    <property type="gene ID" value="gene-AYBTSS11_LOCUS15721"/>
</dbReference>
<sequence>MMLLRLDTMQVGQCSWLAMTHKSATMFFHICTINKHRPSITSTKLTVSRTHKLDHPDVVGKRKGDAHHHFVRNHVQMDEGMKLEEMEAMESVKNVQ</sequence>
<protein>
    <submittedName>
        <fullName evidence="1">Uncharacterized protein</fullName>
    </submittedName>
</protein>